<evidence type="ECO:0000256" key="7">
    <source>
        <dbReference type="ARBA" id="ARBA00023136"/>
    </source>
</evidence>
<feature type="transmembrane region" description="Helical" evidence="8">
    <location>
        <begin position="143"/>
        <end position="164"/>
    </location>
</feature>
<dbReference type="Gene3D" id="1.20.1720.10">
    <property type="entry name" value="Multidrug resistance protein D"/>
    <property type="match status" value="1"/>
</dbReference>
<comment type="similarity">
    <text evidence="2">Belongs to the major facilitator superfamily. EmrB family.</text>
</comment>
<proteinExistence type="inferred from homology"/>
<evidence type="ECO:0000256" key="3">
    <source>
        <dbReference type="ARBA" id="ARBA00022448"/>
    </source>
</evidence>
<evidence type="ECO:0000313" key="11">
    <source>
        <dbReference type="Proteomes" id="UP000460715"/>
    </source>
</evidence>
<dbReference type="CDD" id="cd17503">
    <property type="entry name" value="MFS_LmrB_MDR_like"/>
    <property type="match status" value="1"/>
</dbReference>
<feature type="transmembrane region" description="Helical" evidence="8">
    <location>
        <begin position="240"/>
        <end position="261"/>
    </location>
</feature>
<keyword evidence="4" id="KW-1003">Cell membrane</keyword>
<feature type="transmembrane region" description="Helical" evidence="8">
    <location>
        <begin position="170"/>
        <end position="189"/>
    </location>
</feature>
<feature type="transmembrane region" description="Helical" evidence="8">
    <location>
        <begin position="55"/>
        <end position="72"/>
    </location>
</feature>
<dbReference type="InterPro" id="IPR004638">
    <property type="entry name" value="EmrB-like"/>
</dbReference>
<keyword evidence="7 8" id="KW-0472">Membrane</keyword>
<evidence type="ECO:0000256" key="8">
    <source>
        <dbReference type="SAM" id="Phobius"/>
    </source>
</evidence>
<keyword evidence="11" id="KW-1185">Reference proteome</keyword>
<feature type="transmembrane region" description="Helical" evidence="8">
    <location>
        <begin position="210"/>
        <end position="228"/>
    </location>
</feature>
<dbReference type="InterPro" id="IPR036259">
    <property type="entry name" value="MFS_trans_sf"/>
</dbReference>
<evidence type="ECO:0000256" key="2">
    <source>
        <dbReference type="ARBA" id="ARBA00008537"/>
    </source>
</evidence>
<evidence type="ECO:0000256" key="5">
    <source>
        <dbReference type="ARBA" id="ARBA00022692"/>
    </source>
</evidence>
<protein>
    <submittedName>
        <fullName evidence="10">DHA2 family efflux MFS transporter permease subunit</fullName>
    </submittedName>
</protein>
<dbReference type="InterPro" id="IPR011701">
    <property type="entry name" value="MFS"/>
</dbReference>
<dbReference type="AlphaFoldDB" id="A0A845B8G8"/>
<keyword evidence="6 8" id="KW-1133">Transmembrane helix</keyword>
<evidence type="ECO:0000256" key="6">
    <source>
        <dbReference type="ARBA" id="ARBA00022989"/>
    </source>
</evidence>
<feature type="transmembrane region" description="Helical" evidence="8">
    <location>
        <begin position="310"/>
        <end position="330"/>
    </location>
</feature>
<sequence>MSGSVGKGWRPAANPWVITLVVTMAAFMEVLDTTIVNVSLPHIAGSMSVSNDESTWALTTYLVANGIVLTISGSLSRMIGRKRYFVICISVFTAASLGCGMATEFWQLLLFRALQGFFGGGLQPTQQAIILDTFPPERRGTAFSVTAIAIVVAPILGPVLGGYLTDTYSWHWIFLINVPIGVLTVFGVLQVVEDPPWVEEEQSRPFRFDYVGLGFIVLALGGMELALDRGENYDWLDSDFIRKAALVSAVGYVGGVYWLLYARNPIVDLRVFKDRNFSVGCAAIGLMGFVLYASAVLIPQMAQQQLGYNATWSGLVLAPGAVLLVMLIPVTGKLMSFMPAKYLVAFGGLCLSAALYYSQGLTPDIDYAELAIMRAAQTVGLAFLFVPISTIAYATLPRALNGDATALFTMIRNVMGSVGISVSTALVTNHEQIRTSYLAEYMTPLYQPFNTTLQQIEQALIDHGYSAAAAGQLAMGQMAQMLREQVAILAYSDTFRITAALALLIVPLAFLFTGQKVQGGGGGH</sequence>
<evidence type="ECO:0000256" key="4">
    <source>
        <dbReference type="ARBA" id="ARBA00022475"/>
    </source>
</evidence>
<feature type="transmembrane region" description="Helical" evidence="8">
    <location>
        <begin position="342"/>
        <end position="359"/>
    </location>
</feature>
<dbReference type="EMBL" id="SNVJ01000003">
    <property type="protein sequence ID" value="MXP62540.1"/>
    <property type="molecule type" value="Genomic_DNA"/>
</dbReference>
<gene>
    <name evidence="10" type="ORF">E0493_04125</name>
</gene>
<feature type="transmembrane region" description="Helical" evidence="8">
    <location>
        <begin position="488"/>
        <end position="512"/>
    </location>
</feature>
<dbReference type="PANTHER" id="PTHR42718:SF9">
    <property type="entry name" value="MAJOR FACILITATOR SUPERFAMILY MULTIDRUG TRANSPORTER MFSC"/>
    <property type="match status" value="1"/>
</dbReference>
<evidence type="ECO:0000259" key="9">
    <source>
        <dbReference type="PROSITE" id="PS50850"/>
    </source>
</evidence>
<feature type="transmembrane region" description="Helical" evidence="8">
    <location>
        <begin position="84"/>
        <end position="103"/>
    </location>
</feature>
<comment type="caution">
    <text evidence="10">The sequence shown here is derived from an EMBL/GenBank/DDBJ whole genome shotgun (WGS) entry which is preliminary data.</text>
</comment>
<evidence type="ECO:0000256" key="1">
    <source>
        <dbReference type="ARBA" id="ARBA00004651"/>
    </source>
</evidence>
<feature type="transmembrane region" description="Helical" evidence="8">
    <location>
        <begin position="277"/>
        <end position="298"/>
    </location>
</feature>
<dbReference type="RefSeq" id="WP_160935671.1">
    <property type="nucleotide sequence ID" value="NZ_SNVJ01000003.1"/>
</dbReference>
<dbReference type="PANTHER" id="PTHR42718">
    <property type="entry name" value="MAJOR FACILITATOR SUPERFAMILY MULTIDRUG TRANSPORTER MFSC"/>
    <property type="match status" value="1"/>
</dbReference>
<dbReference type="NCBIfam" id="TIGR00711">
    <property type="entry name" value="efflux_EmrB"/>
    <property type="match status" value="1"/>
</dbReference>
<dbReference type="SUPFAM" id="SSF103473">
    <property type="entry name" value="MFS general substrate transporter"/>
    <property type="match status" value="1"/>
</dbReference>
<dbReference type="OrthoDB" id="9771737at2"/>
<dbReference type="Pfam" id="PF07690">
    <property type="entry name" value="MFS_1"/>
    <property type="match status" value="1"/>
</dbReference>
<dbReference type="GO" id="GO:0005886">
    <property type="term" value="C:plasma membrane"/>
    <property type="evidence" value="ECO:0007669"/>
    <property type="project" value="UniProtKB-SubCell"/>
</dbReference>
<dbReference type="Proteomes" id="UP000460715">
    <property type="component" value="Unassembled WGS sequence"/>
</dbReference>
<dbReference type="InterPro" id="IPR020846">
    <property type="entry name" value="MFS_dom"/>
</dbReference>
<keyword evidence="3" id="KW-0813">Transport</keyword>
<feature type="transmembrane region" description="Helical" evidence="8">
    <location>
        <begin position="12"/>
        <end position="31"/>
    </location>
</feature>
<name>A0A845B8G8_9PROT</name>
<feature type="domain" description="Major facilitator superfamily (MFS) profile" evidence="9">
    <location>
        <begin position="18"/>
        <end position="517"/>
    </location>
</feature>
<feature type="transmembrane region" description="Helical" evidence="8">
    <location>
        <begin position="371"/>
        <end position="394"/>
    </location>
</feature>
<comment type="subcellular location">
    <subcellularLocation>
        <location evidence="1">Cell membrane</location>
        <topology evidence="1">Multi-pass membrane protein</topology>
    </subcellularLocation>
</comment>
<organism evidence="10 11">
    <name type="scientific">Teichococcus coralli</name>
    <dbReference type="NCBI Taxonomy" id="2545983"/>
    <lineage>
        <taxon>Bacteria</taxon>
        <taxon>Pseudomonadati</taxon>
        <taxon>Pseudomonadota</taxon>
        <taxon>Alphaproteobacteria</taxon>
        <taxon>Acetobacterales</taxon>
        <taxon>Roseomonadaceae</taxon>
        <taxon>Roseomonas</taxon>
    </lineage>
</organism>
<accession>A0A845B8G8</accession>
<keyword evidence="5 8" id="KW-0812">Transmembrane</keyword>
<dbReference type="PROSITE" id="PS50850">
    <property type="entry name" value="MFS"/>
    <property type="match status" value="1"/>
</dbReference>
<reference evidence="10 11" key="1">
    <citation type="submission" date="2019-03" db="EMBL/GenBank/DDBJ databases">
        <title>Roseomonas sp. a novel Roseomonas species isolated from Sea whip Gorgonian.</title>
        <authorList>
            <person name="Li F."/>
            <person name="Pan X."/>
            <person name="Huang S."/>
            <person name="Li Z."/>
            <person name="Meng B."/>
        </authorList>
    </citation>
    <scope>NUCLEOTIDE SEQUENCE [LARGE SCALE GENOMIC DNA]</scope>
    <source>
        <strain evidence="10 11">M0104</strain>
    </source>
</reference>
<dbReference type="GO" id="GO:0022857">
    <property type="term" value="F:transmembrane transporter activity"/>
    <property type="evidence" value="ECO:0007669"/>
    <property type="project" value="InterPro"/>
</dbReference>
<evidence type="ECO:0000313" key="10">
    <source>
        <dbReference type="EMBL" id="MXP62540.1"/>
    </source>
</evidence>
<dbReference type="Gene3D" id="1.20.1250.20">
    <property type="entry name" value="MFS general substrate transporter like domains"/>
    <property type="match status" value="1"/>
</dbReference>